<evidence type="ECO:0008006" key="3">
    <source>
        <dbReference type="Google" id="ProtNLM"/>
    </source>
</evidence>
<evidence type="ECO:0000313" key="1">
    <source>
        <dbReference type="EMBL" id="WSB66752.1"/>
    </source>
</evidence>
<proteinExistence type="predicted"/>
<dbReference type="Proteomes" id="UP001344251">
    <property type="component" value="Chromosome"/>
</dbReference>
<gene>
    <name evidence="1" type="ORF">OG863_01535</name>
</gene>
<name>A0ABZ1F9L5_9ACTN</name>
<accession>A0ABZ1F9L5</accession>
<keyword evidence="2" id="KW-1185">Reference proteome</keyword>
<dbReference type="RefSeq" id="WP_326615898.1">
    <property type="nucleotide sequence ID" value="NZ_CP109106.1"/>
</dbReference>
<protein>
    <recommendedName>
        <fullName evidence="3">Transposase</fullName>
    </recommendedName>
</protein>
<reference evidence="1 2" key="1">
    <citation type="submission" date="2022-10" db="EMBL/GenBank/DDBJ databases">
        <title>The complete genomes of actinobacterial strains from the NBC collection.</title>
        <authorList>
            <person name="Joergensen T.S."/>
            <person name="Alvarez Arevalo M."/>
            <person name="Sterndorff E.B."/>
            <person name="Faurdal D."/>
            <person name="Vuksanovic O."/>
            <person name="Mourched A.-S."/>
            <person name="Charusanti P."/>
            <person name="Shaw S."/>
            <person name="Blin K."/>
            <person name="Weber T."/>
        </authorList>
    </citation>
    <scope>NUCLEOTIDE SEQUENCE [LARGE SCALE GENOMIC DNA]</scope>
    <source>
        <strain evidence="1 2">NBC 01774</strain>
    </source>
</reference>
<evidence type="ECO:0000313" key="2">
    <source>
        <dbReference type="Proteomes" id="UP001344251"/>
    </source>
</evidence>
<dbReference type="EMBL" id="CP109106">
    <property type="protein sequence ID" value="WSB66752.1"/>
    <property type="molecule type" value="Genomic_DNA"/>
</dbReference>
<organism evidence="1 2">
    <name type="scientific">Streptomyces decoyicus</name>
    <dbReference type="NCBI Taxonomy" id="249567"/>
    <lineage>
        <taxon>Bacteria</taxon>
        <taxon>Bacillati</taxon>
        <taxon>Actinomycetota</taxon>
        <taxon>Actinomycetes</taxon>
        <taxon>Kitasatosporales</taxon>
        <taxon>Streptomycetaceae</taxon>
        <taxon>Streptomyces</taxon>
    </lineage>
</organism>
<sequence>MTTWREGPVFVTRLAAQGVRTTGTVTRCAATVTDKQVAGHNSPPLSSPVSSIA</sequence>